<reference evidence="1 2" key="1">
    <citation type="submission" date="2019-08" db="EMBL/GenBank/DDBJ databases">
        <title>Genome of Luteibaculum oceani JCM 18817.</title>
        <authorList>
            <person name="Bowman J.P."/>
        </authorList>
    </citation>
    <scope>NUCLEOTIDE SEQUENCE [LARGE SCALE GENOMIC DNA]</scope>
    <source>
        <strain evidence="1 2">JCM 18817</strain>
    </source>
</reference>
<accession>A0A5C6UXW4</accession>
<organism evidence="1 2">
    <name type="scientific">Luteibaculum oceani</name>
    <dbReference type="NCBI Taxonomy" id="1294296"/>
    <lineage>
        <taxon>Bacteria</taxon>
        <taxon>Pseudomonadati</taxon>
        <taxon>Bacteroidota</taxon>
        <taxon>Flavobacteriia</taxon>
        <taxon>Flavobacteriales</taxon>
        <taxon>Luteibaculaceae</taxon>
        <taxon>Luteibaculum</taxon>
    </lineage>
</organism>
<dbReference type="AlphaFoldDB" id="A0A5C6UXW4"/>
<evidence type="ECO:0000313" key="2">
    <source>
        <dbReference type="Proteomes" id="UP000321168"/>
    </source>
</evidence>
<sequence>MTRLKYIGIIICLFLNGMLFGQSKYAGKNLDSLAFSTLHQLKHCKVLFLLRFQNRGQQEMALLKLGDKERLNRFYEEQASFKNEILTAMEQMGGHIAFYHTSDMAEVESGNYESLEFYIGQEPLESFDKIFIIDPYNVETSLGKTLRGFSFLDSSGEIIPKPFPNNILKRDGIGVFRRSYQKMVELWVDKMDKIYRKQVTSLQASSRDVPKDCLF</sequence>
<keyword evidence="2" id="KW-1185">Reference proteome</keyword>
<gene>
    <name evidence="1" type="ORF">FRX97_09515</name>
</gene>
<name>A0A5C6UXW4_9FLAO</name>
<evidence type="ECO:0000313" key="1">
    <source>
        <dbReference type="EMBL" id="TXC77091.1"/>
    </source>
</evidence>
<dbReference type="OrthoDB" id="1496166at2"/>
<dbReference type="EMBL" id="VORB01000008">
    <property type="protein sequence ID" value="TXC77091.1"/>
    <property type="molecule type" value="Genomic_DNA"/>
</dbReference>
<proteinExistence type="predicted"/>
<dbReference type="Proteomes" id="UP000321168">
    <property type="component" value="Unassembled WGS sequence"/>
</dbReference>
<protein>
    <submittedName>
        <fullName evidence="1">Uncharacterized protein</fullName>
    </submittedName>
</protein>
<dbReference type="RefSeq" id="WP_147014979.1">
    <property type="nucleotide sequence ID" value="NZ_VORB01000008.1"/>
</dbReference>
<comment type="caution">
    <text evidence="1">The sequence shown here is derived from an EMBL/GenBank/DDBJ whole genome shotgun (WGS) entry which is preliminary data.</text>
</comment>